<reference evidence="1 2" key="1">
    <citation type="submission" date="2016-11" db="EMBL/GenBank/DDBJ databases">
        <authorList>
            <person name="Jaros S."/>
            <person name="Januszkiewicz K."/>
            <person name="Wedrychowicz H."/>
        </authorList>
    </citation>
    <scope>NUCLEOTIDE SEQUENCE [LARGE SCALE GENOMIC DNA]</scope>
    <source>
        <strain evidence="1 2">DSM 3074</strain>
    </source>
</reference>
<dbReference type="AlphaFoldDB" id="A0A1M6CK68"/>
<name>A0A1M6CK68_9FIRM</name>
<dbReference type="RefSeq" id="WP_080325628.1">
    <property type="nucleotide sequence ID" value="NZ_FQYW01000008.1"/>
</dbReference>
<evidence type="ECO:0000313" key="2">
    <source>
        <dbReference type="Proteomes" id="UP000191240"/>
    </source>
</evidence>
<protein>
    <recommendedName>
        <fullName evidence="3">Sigma-70, region 4</fullName>
    </recommendedName>
</protein>
<dbReference type="SUPFAM" id="SSF88659">
    <property type="entry name" value="Sigma3 and sigma4 domains of RNA polymerase sigma factors"/>
    <property type="match status" value="1"/>
</dbReference>
<dbReference type="EMBL" id="FQYW01000008">
    <property type="protein sequence ID" value="SHI61412.1"/>
    <property type="molecule type" value="Genomic_DNA"/>
</dbReference>
<dbReference type="OrthoDB" id="9986531at2"/>
<gene>
    <name evidence="1" type="ORF">SAMN02745671_01152</name>
</gene>
<proteinExistence type="predicted"/>
<organism evidence="1 2">
    <name type="scientific">Anaerovibrio lipolyticus DSM 3074</name>
    <dbReference type="NCBI Taxonomy" id="1120997"/>
    <lineage>
        <taxon>Bacteria</taxon>
        <taxon>Bacillati</taxon>
        <taxon>Bacillota</taxon>
        <taxon>Negativicutes</taxon>
        <taxon>Selenomonadales</taxon>
        <taxon>Selenomonadaceae</taxon>
        <taxon>Anaerovibrio</taxon>
    </lineage>
</organism>
<accession>A0A1M6CK68</accession>
<evidence type="ECO:0000313" key="1">
    <source>
        <dbReference type="EMBL" id="SHI61412.1"/>
    </source>
</evidence>
<sequence length="81" mass="9535">MREDLKQARNYLRDCLRSEFEKAVYEAKLTPIQEKVIREHILNDKSVVAIGMELNCSDTGIRRSLSTGYIRIARYLHRKHS</sequence>
<dbReference type="InterPro" id="IPR013324">
    <property type="entry name" value="RNA_pol_sigma_r3/r4-like"/>
</dbReference>
<evidence type="ECO:0008006" key="3">
    <source>
        <dbReference type="Google" id="ProtNLM"/>
    </source>
</evidence>
<dbReference type="Proteomes" id="UP000191240">
    <property type="component" value="Unassembled WGS sequence"/>
</dbReference>